<evidence type="ECO:0008006" key="4">
    <source>
        <dbReference type="Google" id="ProtNLM"/>
    </source>
</evidence>
<evidence type="ECO:0000313" key="2">
    <source>
        <dbReference type="EMBL" id="KAL3767031.1"/>
    </source>
</evidence>
<name>A0ABD3MYK5_9STRA</name>
<evidence type="ECO:0000313" key="3">
    <source>
        <dbReference type="Proteomes" id="UP001530293"/>
    </source>
</evidence>
<feature type="signal peptide" evidence="1">
    <location>
        <begin position="1"/>
        <end position="20"/>
    </location>
</feature>
<protein>
    <recommendedName>
        <fullName evidence="4">Secreted protein</fullName>
    </recommendedName>
</protein>
<dbReference type="Proteomes" id="UP001530293">
    <property type="component" value="Unassembled WGS sequence"/>
</dbReference>
<accession>A0ABD3MYK5</accession>
<keyword evidence="1" id="KW-0732">Signal</keyword>
<gene>
    <name evidence="2" type="ORF">ACHAWU_004529</name>
</gene>
<evidence type="ECO:0000256" key="1">
    <source>
        <dbReference type="SAM" id="SignalP"/>
    </source>
</evidence>
<keyword evidence="3" id="KW-1185">Reference proteome</keyword>
<sequence>MPRKVFLTLIAAATAATASAEGQSSSTRLLFGDVVQSESENLLRSSSSSSSSRSLNSNIDILKTMLSKETFNLQRDECLSVINGTSTYTTCDIQRFPYCTGDTPNICFNRLNRQDAFWPDKHPKYYIDYDRVRCYPEVGKNGAVFACSSCSPGRWCEPEGRCILDETMYSCWAEEG</sequence>
<dbReference type="AlphaFoldDB" id="A0ABD3MYK5"/>
<reference evidence="2 3" key="1">
    <citation type="submission" date="2024-10" db="EMBL/GenBank/DDBJ databases">
        <title>Updated reference genomes for cyclostephanoid diatoms.</title>
        <authorList>
            <person name="Roberts W.R."/>
            <person name="Alverson A.J."/>
        </authorList>
    </citation>
    <scope>NUCLEOTIDE SEQUENCE [LARGE SCALE GENOMIC DNA]</scope>
    <source>
        <strain evidence="2 3">AJA232-27</strain>
    </source>
</reference>
<organism evidence="2 3">
    <name type="scientific">Discostella pseudostelligera</name>
    <dbReference type="NCBI Taxonomy" id="259834"/>
    <lineage>
        <taxon>Eukaryota</taxon>
        <taxon>Sar</taxon>
        <taxon>Stramenopiles</taxon>
        <taxon>Ochrophyta</taxon>
        <taxon>Bacillariophyta</taxon>
        <taxon>Coscinodiscophyceae</taxon>
        <taxon>Thalassiosirophycidae</taxon>
        <taxon>Stephanodiscales</taxon>
        <taxon>Stephanodiscaceae</taxon>
        <taxon>Discostella</taxon>
    </lineage>
</organism>
<comment type="caution">
    <text evidence="2">The sequence shown here is derived from an EMBL/GenBank/DDBJ whole genome shotgun (WGS) entry which is preliminary data.</text>
</comment>
<feature type="chain" id="PRO_5044834092" description="Secreted protein" evidence="1">
    <location>
        <begin position="21"/>
        <end position="176"/>
    </location>
</feature>
<dbReference type="EMBL" id="JALLBG020000078">
    <property type="protein sequence ID" value="KAL3767031.1"/>
    <property type="molecule type" value="Genomic_DNA"/>
</dbReference>
<proteinExistence type="predicted"/>